<dbReference type="KEGG" id="atq:GH723_17460"/>
<sequence length="55" mass="6475">MAAERDRERRGADPDALSESEREEPARLRKENIELRTDREILRKAAAYFAKETTR</sequence>
<accession>A0A5Q2RIP7</accession>
<evidence type="ECO:0000313" key="3">
    <source>
        <dbReference type="Proteomes" id="UP000334019"/>
    </source>
</evidence>
<reference evidence="2 3" key="1">
    <citation type="submission" date="2019-11" db="EMBL/GenBank/DDBJ databases">
        <authorList>
            <person name="He Y."/>
        </authorList>
    </citation>
    <scope>NUCLEOTIDE SEQUENCE [LARGE SCALE GENOMIC DNA]</scope>
    <source>
        <strain evidence="2 3">SCSIO 58843</strain>
    </source>
</reference>
<dbReference type="EMBL" id="CP045851">
    <property type="protein sequence ID" value="QGG96738.1"/>
    <property type="molecule type" value="Genomic_DNA"/>
</dbReference>
<evidence type="ECO:0000256" key="1">
    <source>
        <dbReference type="SAM" id="MobiDB-lite"/>
    </source>
</evidence>
<name>A0A5Q2RIP7_9ACTN</name>
<dbReference type="Proteomes" id="UP000334019">
    <property type="component" value="Chromosome"/>
</dbReference>
<evidence type="ECO:0000313" key="2">
    <source>
        <dbReference type="EMBL" id="QGG96738.1"/>
    </source>
</evidence>
<feature type="region of interest" description="Disordered" evidence="1">
    <location>
        <begin position="1"/>
        <end position="31"/>
    </location>
</feature>
<dbReference type="SUPFAM" id="SSF46689">
    <property type="entry name" value="Homeodomain-like"/>
    <property type="match status" value="1"/>
</dbReference>
<dbReference type="RefSeq" id="WP_153760841.1">
    <property type="nucleotide sequence ID" value="NZ_CP045851.1"/>
</dbReference>
<dbReference type="AlphaFoldDB" id="A0A5Q2RIP7"/>
<keyword evidence="3" id="KW-1185">Reference proteome</keyword>
<organism evidence="2 3">
    <name type="scientific">Actinomarinicola tropica</name>
    <dbReference type="NCBI Taxonomy" id="2789776"/>
    <lineage>
        <taxon>Bacteria</taxon>
        <taxon>Bacillati</taxon>
        <taxon>Actinomycetota</taxon>
        <taxon>Acidimicrobiia</taxon>
        <taxon>Acidimicrobiales</taxon>
        <taxon>Iamiaceae</taxon>
        <taxon>Actinomarinicola</taxon>
    </lineage>
</organism>
<protein>
    <submittedName>
        <fullName evidence="2">Transposase</fullName>
    </submittedName>
</protein>
<dbReference type="InterPro" id="IPR009057">
    <property type="entry name" value="Homeodomain-like_sf"/>
</dbReference>
<proteinExistence type="predicted"/>
<gene>
    <name evidence="2" type="ORF">GH723_17460</name>
</gene>